<feature type="transmembrane region" description="Helical" evidence="1">
    <location>
        <begin position="327"/>
        <end position="347"/>
    </location>
</feature>
<feature type="transmembrane region" description="Helical" evidence="1">
    <location>
        <begin position="113"/>
        <end position="132"/>
    </location>
</feature>
<comment type="caution">
    <text evidence="2">The sequence shown here is derived from an EMBL/GenBank/DDBJ whole genome shotgun (WGS) entry which is preliminary data.</text>
</comment>
<feature type="transmembrane region" description="Helical" evidence="1">
    <location>
        <begin position="183"/>
        <end position="199"/>
    </location>
</feature>
<sequence>MFRLVSLSYGGRTLIYKIIVVLAFFSLGSDMIFYPGFFKKYLFVSPLIFFTLSLLFTLFLTLIYKKEKPADDFIFFRKINNYFLLPLIFALSLVFTTLEYLNYPNYIFSTFHIHLEHLFYLLVLNLSLTLCFMNKEILTRNKKYLIFGFSLFLIYSGIAIKSWQGGYFSSFIDEDGLFENLQFFFYLASSITAFLIALREYRKGKYIFAICFVALTIVMFFIAGEEISWGQRFLKIQSPEILVQYNAQREINIHNLNGINSYQYLYYMFVSLLCFSSWIIIKYLPRGIRSLFKPFIPPWYLTGYFLPIFFIYFYIKVLQGTHLEWREFGELLLALGFLVYFFEIHAVKS</sequence>
<evidence type="ECO:0000256" key="1">
    <source>
        <dbReference type="SAM" id="Phobius"/>
    </source>
</evidence>
<reference evidence="2 3" key="1">
    <citation type="journal article" date="2016" name="Nat. Commun.">
        <title>Thousands of microbial genomes shed light on interconnected biogeochemical processes in an aquifer system.</title>
        <authorList>
            <person name="Anantharaman K."/>
            <person name="Brown C.T."/>
            <person name="Hug L.A."/>
            <person name="Sharon I."/>
            <person name="Castelle C.J."/>
            <person name="Probst A.J."/>
            <person name="Thomas B.C."/>
            <person name="Singh A."/>
            <person name="Wilkins M.J."/>
            <person name="Karaoz U."/>
            <person name="Brodie E.L."/>
            <person name="Williams K.H."/>
            <person name="Hubbard S.S."/>
            <person name="Banfield J.F."/>
        </authorList>
    </citation>
    <scope>NUCLEOTIDE SEQUENCE [LARGE SCALE GENOMIC DNA]</scope>
</reference>
<keyword evidence="1" id="KW-1133">Transmembrane helix</keyword>
<organism evidence="2 3">
    <name type="scientific">Candidatus Roizmanbacteria bacterium RIFCSPHIGHO2_01_FULL_39_8</name>
    <dbReference type="NCBI Taxonomy" id="1802033"/>
    <lineage>
        <taxon>Bacteria</taxon>
        <taxon>Candidatus Roizmaniibacteriota</taxon>
    </lineage>
</organism>
<gene>
    <name evidence="2" type="ORF">A2866_06405</name>
</gene>
<evidence type="ECO:0000313" key="2">
    <source>
        <dbReference type="EMBL" id="OGK20286.1"/>
    </source>
</evidence>
<dbReference type="Proteomes" id="UP000177026">
    <property type="component" value="Unassembled WGS sequence"/>
</dbReference>
<feature type="transmembrane region" description="Helical" evidence="1">
    <location>
        <begin position="82"/>
        <end position="101"/>
    </location>
</feature>
<accession>A0A1F7GNM1</accession>
<keyword evidence="1" id="KW-0472">Membrane</keyword>
<feature type="transmembrane region" description="Helical" evidence="1">
    <location>
        <begin position="41"/>
        <end position="62"/>
    </location>
</feature>
<feature type="transmembrane region" description="Helical" evidence="1">
    <location>
        <begin position="144"/>
        <end position="163"/>
    </location>
</feature>
<name>A0A1F7GNM1_9BACT</name>
<evidence type="ECO:0000313" key="3">
    <source>
        <dbReference type="Proteomes" id="UP000177026"/>
    </source>
</evidence>
<dbReference type="AlphaFoldDB" id="A0A1F7GNM1"/>
<feature type="transmembrane region" description="Helical" evidence="1">
    <location>
        <begin position="264"/>
        <end position="284"/>
    </location>
</feature>
<feature type="transmembrane region" description="Helical" evidence="1">
    <location>
        <begin position="14"/>
        <end position="35"/>
    </location>
</feature>
<dbReference type="EMBL" id="MFZI01000037">
    <property type="protein sequence ID" value="OGK20286.1"/>
    <property type="molecule type" value="Genomic_DNA"/>
</dbReference>
<feature type="transmembrane region" description="Helical" evidence="1">
    <location>
        <begin position="206"/>
        <end position="224"/>
    </location>
</feature>
<protein>
    <submittedName>
        <fullName evidence="2">Uncharacterized protein</fullName>
    </submittedName>
</protein>
<keyword evidence="1" id="KW-0812">Transmembrane</keyword>
<feature type="transmembrane region" description="Helical" evidence="1">
    <location>
        <begin position="296"/>
        <end position="315"/>
    </location>
</feature>
<proteinExistence type="predicted"/>